<evidence type="ECO:0000256" key="2">
    <source>
        <dbReference type="ARBA" id="ARBA00007424"/>
    </source>
</evidence>
<feature type="binding site" evidence="8">
    <location>
        <position position="22"/>
    </location>
    <ligand>
        <name>5-amino-6-(D-ribitylamino)uracil</name>
        <dbReference type="ChEBI" id="CHEBI:15934"/>
    </ligand>
</feature>
<dbReference type="UniPathway" id="UPA00275">
    <property type="reaction ID" value="UER00404"/>
</dbReference>
<feature type="binding site" evidence="8">
    <location>
        <position position="127"/>
    </location>
    <ligand>
        <name>(2S)-2-hydroxy-3-oxobutyl phosphate</name>
        <dbReference type="ChEBI" id="CHEBI:58830"/>
    </ligand>
</feature>
<evidence type="ECO:0000256" key="7">
    <source>
        <dbReference type="ARBA" id="ARBA00072606"/>
    </source>
</evidence>
<dbReference type="AlphaFoldDB" id="A0A0R1M3A0"/>
<evidence type="ECO:0000313" key="10">
    <source>
        <dbReference type="Proteomes" id="UP000051621"/>
    </source>
</evidence>
<dbReference type="InterPro" id="IPR034964">
    <property type="entry name" value="LS"/>
</dbReference>
<comment type="function">
    <text evidence="8">Catalyzes the formation of 6,7-dimethyl-8-ribityllumazine by condensation of 5-amino-6-(D-ribitylamino)uracil with 3,4-dihydroxy-2-butanone 4-phosphate. This is the penultimate step in the biosynthesis of riboflavin.</text>
</comment>
<dbReference type="PANTHER" id="PTHR21058">
    <property type="entry name" value="6,7-DIMETHYL-8-RIBITYLLUMAZINE SYNTHASE DMRL SYNTHASE LUMAZINE SYNTHASE"/>
    <property type="match status" value="1"/>
</dbReference>
<dbReference type="PATRIC" id="fig|1423731.3.peg.793"/>
<accession>A0A0R1M3A0</accession>
<dbReference type="InterPro" id="IPR002180">
    <property type="entry name" value="LS/RS"/>
</dbReference>
<evidence type="ECO:0000313" key="9">
    <source>
        <dbReference type="EMBL" id="KRL02430.1"/>
    </source>
</evidence>
<dbReference type="STRING" id="1423731.FC81_GL000774"/>
<name>A0A0R1M3A0_9LACO</name>
<dbReference type="RefSeq" id="WP_057742998.1">
    <property type="nucleotide sequence ID" value="NZ_AZEF01000013.1"/>
</dbReference>
<comment type="caution">
    <text evidence="9">The sequence shown here is derived from an EMBL/GenBank/DDBJ whole genome shotgun (WGS) entry which is preliminary data.</text>
</comment>
<dbReference type="Proteomes" id="UP000051621">
    <property type="component" value="Unassembled WGS sequence"/>
</dbReference>
<keyword evidence="5 8" id="KW-0808">Transferase</keyword>
<dbReference type="SUPFAM" id="SSF52121">
    <property type="entry name" value="Lumazine synthase"/>
    <property type="match status" value="1"/>
</dbReference>
<dbReference type="NCBIfam" id="TIGR00114">
    <property type="entry name" value="lumazine-synth"/>
    <property type="match status" value="1"/>
</dbReference>
<proteinExistence type="inferred from homology"/>
<evidence type="ECO:0000256" key="6">
    <source>
        <dbReference type="ARBA" id="ARBA00048785"/>
    </source>
</evidence>
<feature type="binding site" evidence="8">
    <location>
        <begin position="80"/>
        <end position="82"/>
    </location>
    <ligand>
        <name>5-amino-6-(D-ribitylamino)uracil</name>
        <dbReference type="ChEBI" id="CHEBI:15934"/>
    </ligand>
</feature>
<dbReference type="FunFam" id="3.40.50.960:FF:000001">
    <property type="entry name" value="6,7-dimethyl-8-ribityllumazine synthase"/>
    <property type="match status" value="1"/>
</dbReference>
<comment type="catalytic activity">
    <reaction evidence="6 8">
        <text>(2S)-2-hydroxy-3-oxobutyl phosphate + 5-amino-6-(D-ribitylamino)uracil = 6,7-dimethyl-8-(1-D-ribityl)lumazine + phosphate + 2 H2O + H(+)</text>
        <dbReference type="Rhea" id="RHEA:26152"/>
        <dbReference type="ChEBI" id="CHEBI:15377"/>
        <dbReference type="ChEBI" id="CHEBI:15378"/>
        <dbReference type="ChEBI" id="CHEBI:15934"/>
        <dbReference type="ChEBI" id="CHEBI:43474"/>
        <dbReference type="ChEBI" id="CHEBI:58201"/>
        <dbReference type="ChEBI" id="CHEBI:58830"/>
        <dbReference type="EC" id="2.5.1.78"/>
    </reaction>
</comment>
<feature type="binding site" evidence="8">
    <location>
        <begin position="56"/>
        <end position="58"/>
    </location>
    <ligand>
        <name>5-amino-6-(D-ribitylamino)uracil</name>
        <dbReference type="ChEBI" id="CHEBI:15934"/>
    </ligand>
</feature>
<dbReference type="EMBL" id="AZEF01000013">
    <property type="protein sequence ID" value="KRL02430.1"/>
    <property type="molecule type" value="Genomic_DNA"/>
</dbReference>
<dbReference type="GO" id="GO:0000906">
    <property type="term" value="F:6,7-dimethyl-8-ribityllumazine synthase activity"/>
    <property type="evidence" value="ECO:0007669"/>
    <property type="project" value="UniProtKB-UniRule"/>
</dbReference>
<dbReference type="GO" id="GO:0005829">
    <property type="term" value="C:cytosol"/>
    <property type="evidence" value="ECO:0007669"/>
    <property type="project" value="TreeGrafter"/>
</dbReference>
<feature type="active site" description="Proton donor" evidence="8">
    <location>
        <position position="88"/>
    </location>
</feature>
<dbReference type="OrthoDB" id="9809709at2"/>
<dbReference type="Gene3D" id="3.40.50.960">
    <property type="entry name" value="Lumazine/riboflavin synthase"/>
    <property type="match status" value="1"/>
</dbReference>
<gene>
    <name evidence="8" type="primary">ribH</name>
    <name evidence="9" type="ORF">FC81_GL000774</name>
</gene>
<organism evidence="9 10">
    <name type="scientific">Liquorilactobacillus capillatus DSM 19910</name>
    <dbReference type="NCBI Taxonomy" id="1423731"/>
    <lineage>
        <taxon>Bacteria</taxon>
        <taxon>Bacillati</taxon>
        <taxon>Bacillota</taxon>
        <taxon>Bacilli</taxon>
        <taxon>Lactobacillales</taxon>
        <taxon>Lactobacillaceae</taxon>
        <taxon>Liquorilactobacillus</taxon>
    </lineage>
</organism>
<comment type="similarity">
    <text evidence="2 8">Belongs to the DMRL synthase family.</text>
</comment>
<feature type="binding site" evidence="8">
    <location>
        <position position="113"/>
    </location>
    <ligand>
        <name>5-amino-6-(D-ribitylamino)uracil</name>
        <dbReference type="ChEBI" id="CHEBI:15934"/>
    </ligand>
</feature>
<keyword evidence="4 8" id="KW-0686">Riboflavin biosynthesis</keyword>
<reference evidence="9 10" key="1">
    <citation type="journal article" date="2015" name="Genome Announc.">
        <title>Expanding the biotechnology potential of lactobacilli through comparative genomics of 213 strains and associated genera.</title>
        <authorList>
            <person name="Sun Z."/>
            <person name="Harris H.M."/>
            <person name="McCann A."/>
            <person name="Guo C."/>
            <person name="Argimon S."/>
            <person name="Zhang W."/>
            <person name="Yang X."/>
            <person name="Jeffery I.B."/>
            <person name="Cooney J.C."/>
            <person name="Kagawa T.F."/>
            <person name="Liu W."/>
            <person name="Song Y."/>
            <person name="Salvetti E."/>
            <person name="Wrobel A."/>
            <person name="Rasinkangas P."/>
            <person name="Parkhill J."/>
            <person name="Rea M.C."/>
            <person name="O'Sullivan O."/>
            <person name="Ritari J."/>
            <person name="Douillard F.P."/>
            <person name="Paul Ross R."/>
            <person name="Yang R."/>
            <person name="Briner A.E."/>
            <person name="Felis G.E."/>
            <person name="de Vos W.M."/>
            <person name="Barrangou R."/>
            <person name="Klaenhammer T.R."/>
            <person name="Caufield P.W."/>
            <person name="Cui Y."/>
            <person name="Zhang H."/>
            <person name="O'Toole P.W."/>
        </authorList>
    </citation>
    <scope>NUCLEOTIDE SEQUENCE [LARGE SCALE GENOMIC DNA]</scope>
    <source>
        <strain evidence="9 10">DSM 19910</strain>
    </source>
</reference>
<evidence type="ECO:0000256" key="4">
    <source>
        <dbReference type="ARBA" id="ARBA00022619"/>
    </source>
</evidence>
<dbReference type="HAMAP" id="MF_00178">
    <property type="entry name" value="Lumazine_synth"/>
    <property type="match status" value="1"/>
</dbReference>
<evidence type="ECO:0000256" key="8">
    <source>
        <dbReference type="HAMAP-Rule" id="MF_00178"/>
    </source>
</evidence>
<dbReference type="PANTHER" id="PTHR21058:SF0">
    <property type="entry name" value="6,7-DIMETHYL-8-RIBITYLLUMAZINE SYNTHASE"/>
    <property type="match status" value="1"/>
</dbReference>
<dbReference type="CDD" id="cd09209">
    <property type="entry name" value="Lumazine_synthase-I"/>
    <property type="match status" value="1"/>
</dbReference>
<sequence>MTVYVGNLIAKEVKLAIVVARFNELVTSKLLGGAMDALTRHGVPEEKVDVVWVPGAFEIPAIVKLLSGSEKYAGIITLGAVVRGETSHYDYVCNEVSKGIGELALRGQTPLVFGVLTTETIEQALQRAGGKAGNKGSEVANDILELISLREQLQ</sequence>
<dbReference type="InterPro" id="IPR036467">
    <property type="entry name" value="LS/RS_sf"/>
</dbReference>
<dbReference type="GO" id="GO:0009231">
    <property type="term" value="P:riboflavin biosynthetic process"/>
    <property type="evidence" value="ECO:0007669"/>
    <property type="project" value="UniProtKB-UniRule"/>
</dbReference>
<dbReference type="Pfam" id="PF00885">
    <property type="entry name" value="DMRL_synthase"/>
    <property type="match status" value="1"/>
</dbReference>
<evidence type="ECO:0000256" key="3">
    <source>
        <dbReference type="ARBA" id="ARBA00012664"/>
    </source>
</evidence>
<comment type="pathway">
    <text evidence="1 8">Cofactor biosynthesis; riboflavin biosynthesis; riboflavin from 2-hydroxy-3-oxobutyl phosphate and 5-amino-6-(D-ribitylamino)uracil: step 1/2.</text>
</comment>
<dbReference type="GO" id="GO:0009349">
    <property type="term" value="C:riboflavin synthase complex"/>
    <property type="evidence" value="ECO:0007669"/>
    <property type="project" value="UniProtKB-UniRule"/>
</dbReference>
<evidence type="ECO:0000256" key="5">
    <source>
        <dbReference type="ARBA" id="ARBA00022679"/>
    </source>
</evidence>
<protein>
    <recommendedName>
        <fullName evidence="7 8">6,7-dimethyl-8-ribityllumazine synthase</fullName>
        <shortName evidence="8">DMRL synthase</shortName>
        <shortName evidence="8">LS</shortName>
        <shortName evidence="8">Lumazine synthase</shortName>
        <ecNumber evidence="3 8">2.5.1.78</ecNumber>
    </recommendedName>
</protein>
<evidence type="ECO:0000256" key="1">
    <source>
        <dbReference type="ARBA" id="ARBA00004917"/>
    </source>
</evidence>
<keyword evidence="10" id="KW-1185">Reference proteome</keyword>
<feature type="binding site" evidence="8">
    <location>
        <begin position="85"/>
        <end position="86"/>
    </location>
    <ligand>
        <name>(2S)-2-hydroxy-3-oxobutyl phosphate</name>
        <dbReference type="ChEBI" id="CHEBI:58830"/>
    </ligand>
</feature>
<dbReference type="EC" id="2.5.1.78" evidence="3 8"/>